<keyword evidence="4 10" id="KW-0732">Signal</keyword>
<evidence type="ECO:0000313" key="15">
    <source>
        <dbReference type="Proteomes" id="UP000614741"/>
    </source>
</evidence>
<evidence type="ECO:0000256" key="9">
    <source>
        <dbReference type="ARBA" id="ARBA00023326"/>
    </source>
</evidence>
<reference evidence="14 15" key="1">
    <citation type="submission" date="2021-01" db="EMBL/GenBank/DDBJ databases">
        <title>Whole genome shotgun sequence of Cellulomonas phragmiteti NBRC 110785.</title>
        <authorList>
            <person name="Komaki H."/>
            <person name="Tamura T."/>
        </authorList>
    </citation>
    <scope>NUCLEOTIDE SEQUENCE [LARGE SCALE GENOMIC DNA]</scope>
    <source>
        <strain evidence="14 15">NBRC 110785</strain>
    </source>
</reference>
<evidence type="ECO:0000256" key="7">
    <source>
        <dbReference type="ARBA" id="ARBA00023273"/>
    </source>
</evidence>
<evidence type="ECO:0000256" key="2">
    <source>
        <dbReference type="ARBA" id="ARBA00004316"/>
    </source>
</evidence>
<evidence type="ECO:0008006" key="16">
    <source>
        <dbReference type="Google" id="ProtNLM"/>
    </source>
</evidence>
<dbReference type="SMART" id="SM00282">
    <property type="entry name" value="LamG"/>
    <property type="match status" value="2"/>
</dbReference>
<dbReference type="Gene3D" id="2.60.120.200">
    <property type="match status" value="2"/>
</dbReference>
<keyword evidence="8" id="KW-0378">Hydrolase</keyword>
<keyword evidence="6" id="KW-1015">Disulfide bond</keyword>
<dbReference type="InterPro" id="IPR000601">
    <property type="entry name" value="PKD_dom"/>
</dbReference>
<dbReference type="InterPro" id="IPR013783">
    <property type="entry name" value="Ig-like_fold"/>
</dbReference>
<dbReference type="SUPFAM" id="SSF50998">
    <property type="entry name" value="Quinoprotein alcohol dehydrogenase-like"/>
    <property type="match status" value="2"/>
</dbReference>
<evidence type="ECO:0000313" key="14">
    <source>
        <dbReference type="EMBL" id="GIG38661.1"/>
    </source>
</evidence>
<feature type="domain" description="PKD" evidence="12">
    <location>
        <begin position="1037"/>
        <end position="1107"/>
    </location>
</feature>
<keyword evidence="8" id="KW-0326">Glycosidase</keyword>
<dbReference type="InterPro" id="IPR022409">
    <property type="entry name" value="PKD/Chitinase_dom"/>
</dbReference>
<dbReference type="RefSeq" id="WP_203670729.1">
    <property type="nucleotide sequence ID" value="NZ_BONP01000002.1"/>
</dbReference>
<feature type="domain" description="PKD" evidence="12">
    <location>
        <begin position="1416"/>
        <end position="1499"/>
    </location>
</feature>
<evidence type="ECO:0000256" key="3">
    <source>
        <dbReference type="ARBA" id="ARBA00022723"/>
    </source>
</evidence>
<keyword evidence="5" id="KW-0106">Calcium</keyword>
<evidence type="ECO:0000259" key="12">
    <source>
        <dbReference type="PROSITE" id="PS50093"/>
    </source>
</evidence>
<dbReference type="PANTHER" id="PTHR19277">
    <property type="entry name" value="PENTRAXIN"/>
    <property type="match status" value="1"/>
</dbReference>
<dbReference type="SUPFAM" id="SSF49899">
    <property type="entry name" value="Concanavalin A-like lectins/glucanases"/>
    <property type="match status" value="2"/>
</dbReference>
<dbReference type="SMART" id="SM00560">
    <property type="entry name" value="LamGL"/>
    <property type="match status" value="2"/>
</dbReference>
<dbReference type="InterPro" id="IPR051360">
    <property type="entry name" value="Neuronal_Pentraxin_Related"/>
</dbReference>
<feature type="signal peptide" evidence="10">
    <location>
        <begin position="1"/>
        <end position="31"/>
    </location>
</feature>
<comment type="caution">
    <text evidence="14">The sequence shown here is derived from an EMBL/GenBank/DDBJ whole genome shotgun (WGS) entry which is preliminary data.</text>
</comment>
<evidence type="ECO:0000256" key="6">
    <source>
        <dbReference type="ARBA" id="ARBA00023157"/>
    </source>
</evidence>
<dbReference type="CDD" id="cd00063">
    <property type="entry name" value="FN3"/>
    <property type="match status" value="1"/>
</dbReference>
<dbReference type="CDD" id="cd00110">
    <property type="entry name" value="LamG"/>
    <property type="match status" value="1"/>
</dbReference>
<dbReference type="InterPro" id="IPR001791">
    <property type="entry name" value="Laminin_G"/>
</dbReference>
<dbReference type="PANTHER" id="PTHR19277:SF125">
    <property type="entry name" value="B6"/>
    <property type="match status" value="1"/>
</dbReference>
<evidence type="ECO:0000256" key="10">
    <source>
        <dbReference type="SAM" id="SignalP"/>
    </source>
</evidence>
<dbReference type="PROSITE" id="PS50853">
    <property type="entry name" value="FN3"/>
    <property type="match status" value="1"/>
</dbReference>
<dbReference type="InterPro" id="IPR011047">
    <property type="entry name" value="Quinoprotein_ADH-like_sf"/>
</dbReference>
<accession>A0ABQ4DIB5</accession>
<keyword evidence="15" id="KW-1185">Reference proteome</keyword>
<dbReference type="PROSITE" id="PS50093">
    <property type="entry name" value="PKD"/>
    <property type="match status" value="3"/>
</dbReference>
<keyword evidence="7" id="KW-0966">Cell projection</keyword>
<feature type="chain" id="PRO_5045988581" description="PDK repeat-containing protein" evidence="10">
    <location>
        <begin position="32"/>
        <end position="1714"/>
    </location>
</feature>
<dbReference type="SUPFAM" id="SSF49299">
    <property type="entry name" value="PKD domain"/>
    <property type="match status" value="3"/>
</dbReference>
<dbReference type="SMART" id="SM00089">
    <property type="entry name" value="PKD"/>
    <property type="match status" value="3"/>
</dbReference>
<gene>
    <name evidence="14" type="ORF">Cph01nite_04230</name>
</gene>
<evidence type="ECO:0000256" key="1">
    <source>
        <dbReference type="ARBA" id="ARBA00001913"/>
    </source>
</evidence>
<evidence type="ECO:0000259" key="11">
    <source>
        <dbReference type="PROSITE" id="PS50025"/>
    </source>
</evidence>
<dbReference type="Gene3D" id="2.60.40.10">
    <property type="entry name" value="Immunoglobulins"/>
    <property type="match status" value="4"/>
</dbReference>
<dbReference type="InterPro" id="IPR035986">
    <property type="entry name" value="PKD_dom_sf"/>
</dbReference>
<dbReference type="Pfam" id="PF18911">
    <property type="entry name" value="PKD_4"/>
    <property type="match status" value="3"/>
</dbReference>
<evidence type="ECO:0000256" key="5">
    <source>
        <dbReference type="ARBA" id="ARBA00022837"/>
    </source>
</evidence>
<dbReference type="SUPFAM" id="SSF49265">
    <property type="entry name" value="Fibronectin type III"/>
    <property type="match status" value="1"/>
</dbReference>
<dbReference type="EMBL" id="BONP01000002">
    <property type="protein sequence ID" value="GIG38661.1"/>
    <property type="molecule type" value="Genomic_DNA"/>
</dbReference>
<dbReference type="InterPro" id="IPR013320">
    <property type="entry name" value="ConA-like_dom_sf"/>
</dbReference>
<comment type="cofactor">
    <cofactor evidence="1">
        <name>Ca(2+)</name>
        <dbReference type="ChEBI" id="CHEBI:29108"/>
    </cofactor>
</comment>
<name>A0ABQ4DIB5_9CELL</name>
<proteinExistence type="predicted"/>
<keyword evidence="3" id="KW-0479">Metal-binding</keyword>
<dbReference type="PROSITE" id="PS50025">
    <property type="entry name" value="LAM_G_DOMAIN"/>
    <property type="match status" value="1"/>
</dbReference>
<sequence length="1714" mass="175854">MKSFSRLRTRAAALTAGLGLVLAGAVVPLSAAPAAADTRPSDTTLPATVSADGLPTVQIDGVVWDQVVVDDVVYVAGSFTTARPAGAAAGVGTVTRSNLLAYQLSTGQLISSWAPATNGQVLTIEVSPDKSRIYIGGSFTQVNGAGVWRIAALDRASGNLVTTFLPKPDATVRAIAFSGSTVYFGGLFNAVGTETRTRLAAASAVDGSLLPWAPAAAGASGVNAMVVSPDGSSVVVGGSFTTLNGSNRPGYGLGAVSAATGESLPFEANTTVVRNAGVNGSITALSGDADHVYGSGYTYGRAGGTIEGTFAATWDGGQLVWLEDCHGDTYSVAAIGDVVYQASHKHFCGSIDAFQQTEPWTMRLATAVTKDVRGVIGREPYDYTNHEGRPRPEMLAWFPELDTGTFTGQNQGPWSVAGNDQYVVMGGEFRNVNGRPQQGLVRFAVPEIAPNAEGPRLSGGRFDLSATSSESGVVRLRWTANYDWDNEDLTYTLIRNSNQAAPIHETVQASRFYDRPTMGYVDTGLVPGTEYRYRLRATDPFGNIAWSDTVTVRAATAAPQAPHPYVDSVLADAPDGYWRGGEAAGTGWLRDAAGWNDMRVRGAGLGLEAPGALPGDTALRLTGAATGIASTTPNITAPREFTAEAWIRTTTTTGGRILGFSTAETGTSDYADRHLFMDNQGRVRFGVRPFSGSRVQLASTASYNDGQWHHVVGTSDATGTRLYVDGVRVAEGAAAVGRIHGGYWRIGADTLTGWTGVPTSTGFTGDVDEVAVYSRALGHGEVSEHFTAAGGTVAPLPQDPYGAAIAAEYPEHYWRLDDTTGTAANDSGSYAGHGTYRGTVGRGAPGVLDGVGSAASFNGSNSRVTSNRSWSSPRIYSLETWFRTTSTTGGTIIGLGNSQTGTSTQYDRQVRTNSTGQVTFSVLAPAGWVHVTGPQSYRDGEWHHVVATQSADGMKLYVDGQLVGSDPEAGSRTYVGYWKVGGDTSVLGPTYFTGLIDEVAIYSRELSAVSVAQHYTLGTGEIVEMPPTAQLTVTPDGLSVTADGTASSDPDGTIASWAWDFGDGSTGQGATASHTYAAAGTYPVTLTVTDDDGLTGSASTEVTVEVPPVRPIAADTFGRSTTSGWGTADEGGAWTYQGSLASFSVDSTVGRISVPTAGGGRTALLATPQVTDVDVSATVATPTLANGGGAFASLLGRRVGTADYRSKVKIAANGQVTLYLARTTTAETTLSSVVVPGMTFAPGDGLRLRLEVTGTAPTTLRTKVWKVGTPEPADWQLTATDAVAALQAPGGLGVMAYVSASATNLPVVVTVDDLTAVAPGTQVPVPNVAPVAAFTAQATGLGVAVDGSGSSDPDGTVASYAWDFGDGGTAQGATASHTYGADGTYTVTLTVTDDDGATASTSQQVTVTAPVVEPPVNQAPVAAFTATAGGPSVAVDASGSSDPDGTITSYGWDFGDGGTASGATASHVYTQSGTYTVTLTVTDDDGATGTTSQQVTVTVDEPVEQPLLALDTFERAVAGGWGAADNGGAWTTAGAASRFAVADGVGTMTLASAGSGLSAYLGTVALTDVDLGARFSTPVRADGGGAFASLATRRVGTAEYRAKVKIAANGGITLYLTRVEGGETNLATVNVPGNVAAGQGVNLRFAAIGTAPTTLRAKVWTDGTAEPADWQATVTDAAPALQAPGAIGFVTYLSGSVTTAPFVVTLDDLVARTP</sequence>
<evidence type="ECO:0000256" key="8">
    <source>
        <dbReference type="ARBA" id="ARBA00023295"/>
    </source>
</evidence>
<keyword evidence="9" id="KW-0119">Carbohydrate metabolism</keyword>
<dbReference type="InterPro" id="IPR006558">
    <property type="entry name" value="LamG-like"/>
</dbReference>
<dbReference type="SMART" id="SM00060">
    <property type="entry name" value="FN3"/>
    <property type="match status" value="1"/>
</dbReference>
<dbReference type="CDD" id="cd00146">
    <property type="entry name" value="PKD"/>
    <property type="match status" value="3"/>
</dbReference>
<dbReference type="InterPro" id="IPR003961">
    <property type="entry name" value="FN3_dom"/>
</dbReference>
<feature type="domain" description="PKD" evidence="12">
    <location>
        <begin position="1326"/>
        <end position="1414"/>
    </location>
</feature>
<dbReference type="InterPro" id="IPR036116">
    <property type="entry name" value="FN3_sf"/>
</dbReference>
<organism evidence="14 15">
    <name type="scientific">Cellulomonas phragmiteti</name>
    <dbReference type="NCBI Taxonomy" id="478780"/>
    <lineage>
        <taxon>Bacteria</taxon>
        <taxon>Bacillati</taxon>
        <taxon>Actinomycetota</taxon>
        <taxon>Actinomycetes</taxon>
        <taxon>Micrococcales</taxon>
        <taxon>Cellulomonadaceae</taxon>
        <taxon>Cellulomonas</taxon>
    </lineage>
</organism>
<keyword evidence="9" id="KW-0624">Polysaccharide degradation</keyword>
<protein>
    <recommendedName>
        <fullName evidence="16">PDK repeat-containing protein</fullName>
    </recommendedName>
</protein>
<evidence type="ECO:0000259" key="13">
    <source>
        <dbReference type="PROSITE" id="PS50853"/>
    </source>
</evidence>
<dbReference type="Proteomes" id="UP000614741">
    <property type="component" value="Unassembled WGS sequence"/>
</dbReference>
<feature type="domain" description="Laminin G" evidence="11">
    <location>
        <begin position="618"/>
        <end position="792"/>
    </location>
</feature>
<feature type="domain" description="Fibronectin type-III" evidence="13">
    <location>
        <begin position="460"/>
        <end position="559"/>
    </location>
</feature>
<evidence type="ECO:0000256" key="4">
    <source>
        <dbReference type="ARBA" id="ARBA00022729"/>
    </source>
</evidence>
<dbReference type="Pfam" id="PF13385">
    <property type="entry name" value="Laminin_G_3"/>
    <property type="match status" value="2"/>
</dbReference>
<comment type="subcellular location">
    <subcellularLocation>
        <location evidence="2">Cell projection</location>
    </subcellularLocation>
</comment>